<proteinExistence type="predicted"/>
<dbReference type="SUPFAM" id="SSF53448">
    <property type="entry name" value="Nucleotide-diphospho-sugar transferases"/>
    <property type="match status" value="1"/>
</dbReference>
<dbReference type="PANTHER" id="PTHR47213:SF1">
    <property type="entry name" value="OS07G0567300 PROTEIN"/>
    <property type="match status" value="1"/>
</dbReference>
<feature type="compositionally biased region" description="Polar residues" evidence="1">
    <location>
        <begin position="505"/>
        <end position="518"/>
    </location>
</feature>
<keyword evidence="5" id="KW-1185">Reference proteome</keyword>
<name>A0ABD3GQ49_9MARC</name>
<feature type="compositionally biased region" description="Basic and acidic residues" evidence="1">
    <location>
        <begin position="240"/>
        <end position="264"/>
    </location>
</feature>
<protein>
    <recommendedName>
        <fullName evidence="3">Alpha 1,4-glycosyltransferase domain-containing protein</fullName>
    </recommendedName>
</protein>
<feature type="transmembrane region" description="Helical" evidence="2">
    <location>
        <begin position="21"/>
        <end position="42"/>
    </location>
</feature>
<dbReference type="Pfam" id="PF04572">
    <property type="entry name" value="Gb3_synth"/>
    <property type="match status" value="1"/>
</dbReference>
<dbReference type="InterPro" id="IPR007577">
    <property type="entry name" value="GlycoTrfase_DXD_sugar-bd_CS"/>
</dbReference>
<feature type="compositionally biased region" description="Acidic residues" evidence="1">
    <location>
        <begin position="94"/>
        <end position="113"/>
    </location>
</feature>
<dbReference type="InterPro" id="IPR007652">
    <property type="entry name" value="A1-4-GlycosylTfrase_dom"/>
</dbReference>
<dbReference type="Gene3D" id="3.90.550.20">
    <property type="match status" value="1"/>
</dbReference>
<feature type="compositionally biased region" description="Basic residues" evidence="1">
    <location>
        <begin position="526"/>
        <end position="541"/>
    </location>
</feature>
<feature type="region of interest" description="Disordered" evidence="1">
    <location>
        <begin position="408"/>
        <end position="428"/>
    </location>
</feature>
<gene>
    <name evidence="4" type="ORF">R1sor_024254</name>
</gene>
<feature type="compositionally biased region" description="Polar residues" evidence="1">
    <location>
        <begin position="265"/>
        <end position="285"/>
    </location>
</feature>
<evidence type="ECO:0000313" key="5">
    <source>
        <dbReference type="Proteomes" id="UP001633002"/>
    </source>
</evidence>
<evidence type="ECO:0000256" key="1">
    <source>
        <dbReference type="SAM" id="MobiDB-lite"/>
    </source>
</evidence>
<dbReference type="Pfam" id="PF04488">
    <property type="entry name" value="Gly_transf_sug"/>
    <property type="match status" value="1"/>
</dbReference>
<evidence type="ECO:0000256" key="2">
    <source>
        <dbReference type="SAM" id="Phobius"/>
    </source>
</evidence>
<reference evidence="4 5" key="1">
    <citation type="submission" date="2024-09" db="EMBL/GenBank/DDBJ databases">
        <title>Chromosome-scale assembly of Riccia sorocarpa.</title>
        <authorList>
            <person name="Paukszto L."/>
        </authorList>
    </citation>
    <scope>NUCLEOTIDE SEQUENCE [LARGE SCALE GENOMIC DNA]</scope>
    <source>
        <strain evidence="4">LP-2024</strain>
        <tissue evidence="4">Aerial parts of the thallus</tissue>
    </source>
</reference>
<dbReference type="Proteomes" id="UP001633002">
    <property type="component" value="Unassembled WGS sequence"/>
</dbReference>
<evidence type="ECO:0000313" key="4">
    <source>
        <dbReference type="EMBL" id="KAL3681298.1"/>
    </source>
</evidence>
<evidence type="ECO:0000259" key="3">
    <source>
        <dbReference type="Pfam" id="PF04572"/>
    </source>
</evidence>
<dbReference type="EMBL" id="JBJQOH010000007">
    <property type="protein sequence ID" value="KAL3681298.1"/>
    <property type="molecule type" value="Genomic_DNA"/>
</dbReference>
<feature type="compositionally biased region" description="Acidic residues" evidence="1">
    <location>
        <begin position="121"/>
        <end position="151"/>
    </location>
</feature>
<keyword evidence="2" id="KW-0472">Membrane</keyword>
<feature type="region of interest" description="Disordered" evidence="1">
    <location>
        <begin position="453"/>
        <end position="491"/>
    </location>
</feature>
<feature type="compositionally biased region" description="Basic and acidic residues" evidence="1">
    <location>
        <begin position="206"/>
        <end position="219"/>
    </location>
</feature>
<feature type="compositionally biased region" description="Polar residues" evidence="1">
    <location>
        <begin position="230"/>
        <end position="239"/>
    </location>
</feature>
<comment type="caution">
    <text evidence="4">The sequence shown here is derived from an EMBL/GenBank/DDBJ whole genome shotgun (WGS) entry which is preliminary data.</text>
</comment>
<sequence>MHKPRNRWAARGWFGPGSRRYGRFHVFVMTGILLLFGSVSLLQLRLAEDGERIGAKDNASNTYSLDAMERDKMRLVREERDLDLEREYRIMLAEEGEGDTLTEEEANSYDELETESRLDNSEEDDEEEEDGGESLEEEPEVERDTEEEEDTQLYSFEGDVSEWLDKGDEFSGSIEMTEGGQKEKARQGNGEDTAEGLNFDSSSWNSRKENRRGLEDSKFRLGSRQEVLPTHTSSDNENQLEPKEAVQPRLGEEGKKSMTRERSSNGETSVVNQETQDPSWVQSLGQRGKDNYEQEVSNADEARHKKSAPGLYLRGARSGGSKEDFEVTDNVEHFSGVLKDSRLSRGVFSTDDEPVDDDTLRRMESMMDFEDVLMIKKSSSSELRSKSKLFDKDSKKSGLGRYAYDLLNPANNPLLQDPDTSEGGGLTKSDRVLLKARRRRFLEGENATNADRKLVTLSEETPRIIGSDEESSHNRIQETETEETGQSRLESPVKLLIEEGAVTNTDARPETVTSSTSVAKVAIYDKHRRKSSSGRGKGRASVRREMKGNNESQNQVSRKAGTQGHKLQTNGDTRRWGQFPGLHPKLSFTGFMEEFLLDEKCGLRVFMAWSTPPWSFTVRHQRVLESLLIFHPDACVVVFSESIQLTFFQSFVAEGYRVAVAMPQLQELLEDTPSEAFAEIYLNWRQVKLFSRHYTELLRLAALYKYGGIYLDMDMLVLKPLTSLQNTLGSEVLPDGHTRPNGAIMVFERFSPFLNACMAEFTATYDEKLVEWNGASLLERVVNGRLDELGANVQSSFSVREPSAFFPLSSTDISRYFSSPENETDRVEEDLLYDKILEESYTVHLWNPLTSNRVPEPGSLVQRLMERKCLRCMDVL</sequence>
<accession>A0ABD3GQ49</accession>
<dbReference type="InterPro" id="IPR029044">
    <property type="entry name" value="Nucleotide-diphossugar_trans"/>
</dbReference>
<organism evidence="4 5">
    <name type="scientific">Riccia sorocarpa</name>
    <dbReference type="NCBI Taxonomy" id="122646"/>
    <lineage>
        <taxon>Eukaryota</taxon>
        <taxon>Viridiplantae</taxon>
        <taxon>Streptophyta</taxon>
        <taxon>Embryophyta</taxon>
        <taxon>Marchantiophyta</taxon>
        <taxon>Marchantiopsida</taxon>
        <taxon>Marchantiidae</taxon>
        <taxon>Marchantiales</taxon>
        <taxon>Ricciaceae</taxon>
        <taxon>Riccia</taxon>
    </lineage>
</organism>
<feature type="region of interest" description="Disordered" evidence="1">
    <location>
        <begin position="94"/>
        <end position="324"/>
    </location>
</feature>
<dbReference type="InterPro" id="IPR044789">
    <property type="entry name" value="Put_A1-4-GlycosylTfrase_plant"/>
</dbReference>
<dbReference type="AlphaFoldDB" id="A0ABD3GQ49"/>
<feature type="domain" description="Alpha 1,4-glycosyltransferase" evidence="3">
    <location>
        <begin position="747"/>
        <end position="875"/>
    </location>
</feature>
<feature type="region of interest" description="Disordered" evidence="1">
    <location>
        <begin position="505"/>
        <end position="575"/>
    </location>
</feature>
<keyword evidence="2" id="KW-0812">Transmembrane</keyword>
<keyword evidence="2" id="KW-1133">Transmembrane helix</keyword>
<dbReference type="PANTHER" id="PTHR47213">
    <property type="entry name" value="OS07G0567300 PROTEIN"/>
    <property type="match status" value="1"/>
</dbReference>